<name>A0A7W8D3C4_9FIRM</name>
<evidence type="ECO:0000313" key="3">
    <source>
        <dbReference type="EMBL" id="MBM6830504.1"/>
    </source>
</evidence>
<dbReference type="PANTHER" id="PTHR47297:SF2">
    <property type="entry name" value="OS02G0606800 PROTEIN"/>
    <property type="match status" value="1"/>
</dbReference>
<reference evidence="3 5" key="3">
    <citation type="journal article" date="2021" name="Sci. Rep.">
        <title>The distribution of antibiotic resistance genes in chicken gut microbiota commensals.</title>
        <authorList>
            <person name="Juricova H."/>
            <person name="Matiasovicova J."/>
            <person name="Kubasova T."/>
            <person name="Cejkova D."/>
            <person name="Rychlik I."/>
        </authorList>
    </citation>
    <scope>NUCLEOTIDE SEQUENCE [LARGE SCALE GENOMIC DNA]</scope>
    <source>
        <strain evidence="3 5">An423</strain>
    </source>
</reference>
<keyword evidence="5" id="KW-1185">Reference proteome</keyword>
<reference evidence="2 4" key="1">
    <citation type="submission" date="2020-08" db="EMBL/GenBank/DDBJ databases">
        <title>Genomic Encyclopedia of Type Strains, Phase IV (KMG-IV): sequencing the most valuable type-strain genomes for metagenomic binning, comparative biology and taxonomic classification.</title>
        <authorList>
            <person name="Goeker M."/>
        </authorList>
    </citation>
    <scope>NUCLEOTIDE SEQUENCE [LARGE SCALE GENOMIC DNA]</scope>
    <source>
        <strain evidence="2 4">DSM 26963</strain>
    </source>
</reference>
<gene>
    <name evidence="3" type="ORF">H5982_00055</name>
    <name evidence="2" type="ORF">HNQ43_001246</name>
</gene>
<dbReference type="AlphaFoldDB" id="A0A7W8D3C4"/>
<dbReference type="CDD" id="cd00431">
    <property type="entry name" value="cysteine_hydrolases"/>
    <property type="match status" value="1"/>
</dbReference>
<dbReference type="GO" id="GO:0019365">
    <property type="term" value="P:pyridine nucleotide salvage"/>
    <property type="evidence" value="ECO:0007669"/>
    <property type="project" value="InterPro"/>
</dbReference>
<dbReference type="InterPro" id="IPR000868">
    <property type="entry name" value="Isochorismatase-like_dom"/>
</dbReference>
<dbReference type="InterPro" id="IPR036380">
    <property type="entry name" value="Isochorismatase-like_sf"/>
</dbReference>
<dbReference type="Proteomes" id="UP000521313">
    <property type="component" value="Unassembled WGS sequence"/>
</dbReference>
<protein>
    <submittedName>
        <fullName evidence="3">Cysteine hydrolase</fullName>
    </submittedName>
    <submittedName>
        <fullName evidence="2">Nicotinamidase-related amidase</fullName>
    </submittedName>
</protein>
<evidence type="ECO:0000259" key="1">
    <source>
        <dbReference type="Pfam" id="PF00857"/>
    </source>
</evidence>
<dbReference type="EMBL" id="JACJLU010000001">
    <property type="protein sequence ID" value="MBM6830504.1"/>
    <property type="molecule type" value="Genomic_DNA"/>
</dbReference>
<proteinExistence type="predicted"/>
<dbReference type="GO" id="GO:0008936">
    <property type="term" value="F:nicotinamidase activity"/>
    <property type="evidence" value="ECO:0007669"/>
    <property type="project" value="InterPro"/>
</dbReference>
<dbReference type="RefSeq" id="WP_183375847.1">
    <property type="nucleotide sequence ID" value="NZ_CALVCN010000030.1"/>
</dbReference>
<reference evidence="3" key="2">
    <citation type="submission" date="2020-08" db="EMBL/GenBank/DDBJ databases">
        <authorList>
            <person name="Cejkova D."/>
            <person name="Kubasova T."/>
            <person name="Jahodarova E."/>
            <person name="Rychlik I."/>
        </authorList>
    </citation>
    <scope>NUCLEOTIDE SEQUENCE</scope>
    <source>
        <strain evidence="3">An423</strain>
    </source>
</reference>
<organism evidence="2 4">
    <name type="scientific">Faecalicoccus acidiformans</name>
    <dbReference type="NCBI Taxonomy" id="915173"/>
    <lineage>
        <taxon>Bacteria</taxon>
        <taxon>Bacillati</taxon>
        <taxon>Bacillota</taxon>
        <taxon>Erysipelotrichia</taxon>
        <taxon>Erysipelotrichales</taxon>
        <taxon>Erysipelotrichaceae</taxon>
        <taxon>Faecalicoccus</taxon>
    </lineage>
</organism>
<dbReference type="EMBL" id="JACHHD010000011">
    <property type="protein sequence ID" value="MBB5185193.1"/>
    <property type="molecule type" value="Genomic_DNA"/>
</dbReference>
<evidence type="ECO:0000313" key="5">
    <source>
        <dbReference type="Proteomes" id="UP000775500"/>
    </source>
</evidence>
<dbReference type="SUPFAM" id="SSF52499">
    <property type="entry name" value="Isochorismatase-like hydrolases"/>
    <property type="match status" value="1"/>
</dbReference>
<dbReference type="Pfam" id="PF00857">
    <property type="entry name" value="Isochorismatase"/>
    <property type="match status" value="1"/>
</dbReference>
<dbReference type="InterPro" id="IPR044717">
    <property type="entry name" value="NIC1"/>
</dbReference>
<sequence>MARVKDNLYESISVNEIKSPILFVVDMINGFVKNGPLHDLEINSITPNIQKLLKELSGPRWFVCDSHSQNAREFQSYPPHCITESEESKVIDELCPYVKDVLYKNSTNTFHAKGFSKIIPLLDNHSDIVITGCCTDLCILQFALSLNAWLNEYDRCNRIILPVDCVDTYHIPDVHDAYDWNRFALANMKMNGIMVVSHIRED</sequence>
<dbReference type="Gene3D" id="3.40.50.850">
    <property type="entry name" value="Isochorismatase-like"/>
    <property type="match status" value="1"/>
</dbReference>
<evidence type="ECO:0000313" key="2">
    <source>
        <dbReference type="EMBL" id="MBB5185193.1"/>
    </source>
</evidence>
<keyword evidence="3" id="KW-0378">Hydrolase</keyword>
<comment type="caution">
    <text evidence="2">The sequence shown here is derived from an EMBL/GenBank/DDBJ whole genome shotgun (WGS) entry which is preliminary data.</text>
</comment>
<accession>A0A7W8D3C4</accession>
<dbReference type="PANTHER" id="PTHR47297">
    <property type="match status" value="1"/>
</dbReference>
<evidence type="ECO:0000313" key="4">
    <source>
        <dbReference type="Proteomes" id="UP000521313"/>
    </source>
</evidence>
<feature type="domain" description="Isochorismatase-like" evidence="1">
    <location>
        <begin position="21"/>
        <end position="189"/>
    </location>
</feature>
<dbReference type="Proteomes" id="UP000775500">
    <property type="component" value="Unassembled WGS sequence"/>
</dbReference>